<dbReference type="EMBL" id="ML995576">
    <property type="protein sequence ID" value="KAF2135516.1"/>
    <property type="molecule type" value="Genomic_DNA"/>
</dbReference>
<evidence type="ECO:0000313" key="1">
    <source>
        <dbReference type="EMBL" id="KAF2135516.1"/>
    </source>
</evidence>
<dbReference type="PANTHER" id="PTHR39596">
    <property type="match status" value="1"/>
</dbReference>
<dbReference type="Proteomes" id="UP000799438">
    <property type="component" value="Unassembled WGS sequence"/>
</dbReference>
<organism evidence="1 2">
    <name type="scientific">Aplosporella prunicola CBS 121167</name>
    <dbReference type="NCBI Taxonomy" id="1176127"/>
    <lineage>
        <taxon>Eukaryota</taxon>
        <taxon>Fungi</taxon>
        <taxon>Dikarya</taxon>
        <taxon>Ascomycota</taxon>
        <taxon>Pezizomycotina</taxon>
        <taxon>Dothideomycetes</taxon>
        <taxon>Dothideomycetes incertae sedis</taxon>
        <taxon>Botryosphaeriales</taxon>
        <taxon>Aplosporellaceae</taxon>
        <taxon>Aplosporella</taxon>
    </lineage>
</organism>
<dbReference type="RefSeq" id="XP_033391234.1">
    <property type="nucleotide sequence ID" value="XM_033537712.1"/>
</dbReference>
<dbReference type="GeneID" id="54295208"/>
<accession>A0A6A6AVA2</accession>
<dbReference type="PANTHER" id="PTHR39596:SF2">
    <property type="entry name" value="HET DOMAIN PROTEIN (AFU_ORTHOLOGUE AFUA_1G17550)-RELATED"/>
    <property type="match status" value="1"/>
</dbReference>
<protein>
    <recommendedName>
        <fullName evidence="3">Heterokaryon incompatibility domain-containing protein</fullName>
    </recommendedName>
</protein>
<proteinExistence type="predicted"/>
<sequence length="493" mass="54487">MANKNGWCPSTIGYLIDSATLTSIVSAVQKRAFDSKSHTGCRIERCEASIIDPEQYEAKHTDPGCNCEWIRPPLADVKTLISQNYVPVITFQDLSPWEQPSFSVDSFRNKAYIAISHVWSDGLGSTTEKGLPLCQVRRLSNLATELIPGGAFWIDSLCVPSEKGPRRSAIGLMALTYSDAQKVLILDESIQRLPFSAPVEDRLLCALSSGWMRRLWTLQEGALSRELLFRFQDVSMPAPELISRVGQLALSSVLSGLSSVIYRILKKKQNDSYFSIGDVARALRWRTTSRPSDETLAIASLLGIDPLALLAEDKSERRFAKLLEAVGAVPRNILFASGAKMTEPGLRWAPRTFMTARGGLSLTINETEACVSPRGLVAEYASYVFDARELGAERFWHISLPKEDAMLRIADAFEQEGTFRCNVLLFPHHLATGEALAAVGAVSVPENLTEAMDSENVLHCVYQRRLIARRVLLGHGENMLSAKWKGIVKICIG</sequence>
<evidence type="ECO:0000313" key="2">
    <source>
        <dbReference type="Proteomes" id="UP000799438"/>
    </source>
</evidence>
<keyword evidence="2" id="KW-1185">Reference proteome</keyword>
<dbReference type="AlphaFoldDB" id="A0A6A6AVA2"/>
<reference evidence="1" key="1">
    <citation type="journal article" date="2020" name="Stud. Mycol.">
        <title>101 Dothideomycetes genomes: a test case for predicting lifestyles and emergence of pathogens.</title>
        <authorList>
            <person name="Haridas S."/>
            <person name="Albert R."/>
            <person name="Binder M."/>
            <person name="Bloem J."/>
            <person name="Labutti K."/>
            <person name="Salamov A."/>
            <person name="Andreopoulos B."/>
            <person name="Baker S."/>
            <person name="Barry K."/>
            <person name="Bills G."/>
            <person name="Bluhm B."/>
            <person name="Cannon C."/>
            <person name="Castanera R."/>
            <person name="Culley D."/>
            <person name="Daum C."/>
            <person name="Ezra D."/>
            <person name="Gonzalez J."/>
            <person name="Henrissat B."/>
            <person name="Kuo A."/>
            <person name="Liang C."/>
            <person name="Lipzen A."/>
            <person name="Lutzoni F."/>
            <person name="Magnuson J."/>
            <person name="Mondo S."/>
            <person name="Nolan M."/>
            <person name="Ohm R."/>
            <person name="Pangilinan J."/>
            <person name="Park H.-J."/>
            <person name="Ramirez L."/>
            <person name="Alfaro M."/>
            <person name="Sun H."/>
            <person name="Tritt A."/>
            <person name="Yoshinaga Y."/>
            <person name="Zwiers L.-H."/>
            <person name="Turgeon B."/>
            <person name="Goodwin S."/>
            <person name="Spatafora J."/>
            <person name="Crous P."/>
            <person name="Grigoriev I."/>
        </authorList>
    </citation>
    <scope>NUCLEOTIDE SEQUENCE</scope>
    <source>
        <strain evidence="1">CBS 121167</strain>
    </source>
</reference>
<name>A0A6A6AVA2_9PEZI</name>
<dbReference type="OrthoDB" id="2426273at2759"/>
<gene>
    <name evidence="1" type="ORF">K452DRAFT_239254</name>
</gene>
<evidence type="ECO:0008006" key="3">
    <source>
        <dbReference type="Google" id="ProtNLM"/>
    </source>
</evidence>